<keyword evidence="1" id="KW-0812">Transmembrane</keyword>
<evidence type="ECO:0000256" key="1">
    <source>
        <dbReference type="SAM" id="Phobius"/>
    </source>
</evidence>
<keyword evidence="3" id="KW-1185">Reference proteome</keyword>
<dbReference type="AlphaFoldDB" id="A0A926ILU8"/>
<proteinExistence type="predicted"/>
<keyword evidence="1" id="KW-0472">Membrane</keyword>
<feature type="transmembrane region" description="Helical" evidence="1">
    <location>
        <begin position="20"/>
        <end position="40"/>
    </location>
</feature>
<sequence>MNTNKNMDERQKKLSTQSMAVAGFVAYFYGIFMFIAKLIRTKDFKNVYFEFGLVVMMTITIFVYRMANKDYDIPTTIGGRQLPTGNTKEDKNSRMFYYIRDSLSFTVIMTFFNYKLKGAEGLLFEMDNSYLGFILHGTLLFIIWLFINYLWHEWNIKKYNAYCKSLEEEIEDDNYEDDGHEYEKWIDHDIFKPLEDQIEQIKCPSCGKSHDIDYPKCPFCKYDYYSKKE</sequence>
<dbReference type="EMBL" id="JACRTK010000001">
    <property type="protein sequence ID" value="MBC8589755.1"/>
    <property type="molecule type" value="Genomic_DNA"/>
</dbReference>
<keyword evidence="1" id="KW-1133">Transmembrane helix</keyword>
<evidence type="ECO:0000313" key="2">
    <source>
        <dbReference type="EMBL" id="MBC8589755.1"/>
    </source>
</evidence>
<accession>A0A926ILU8</accession>
<feature type="transmembrane region" description="Helical" evidence="1">
    <location>
        <begin position="46"/>
        <end position="64"/>
    </location>
</feature>
<name>A0A926ILU8_9FIRM</name>
<organism evidence="2 3">
    <name type="scientific">Wansuia hejianensis</name>
    <dbReference type="NCBI Taxonomy" id="2763667"/>
    <lineage>
        <taxon>Bacteria</taxon>
        <taxon>Bacillati</taxon>
        <taxon>Bacillota</taxon>
        <taxon>Clostridia</taxon>
        <taxon>Lachnospirales</taxon>
        <taxon>Lachnospiraceae</taxon>
        <taxon>Wansuia</taxon>
    </lineage>
</organism>
<feature type="transmembrane region" description="Helical" evidence="1">
    <location>
        <begin position="95"/>
        <end position="114"/>
    </location>
</feature>
<dbReference type="Proteomes" id="UP000601522">
    <property type="component" value="Unassembled WGS sequence"/>
</dbReference>
<evidence type="ECO:0000313" key="3">
    <source>
        <dbReference type="Proteomes" id="UP000601522"/>
    </source>
</evidence>
<protein>
    <submittedName>
        <fullName evidence="2">Uncharacterized protein</fullName>
    </submittedName>
</protein>
<gene>
    <name evidence="2" type="ORF">H8689_01165</name>
</gene>
<reference evidence="2 3" key="1">
    <citation type="submission" date="2020-08" db="EMBL/GenBank/DDBJ databases">
        <title>Genome public.</title>
        <authorList>
            <person name="Liu C."/>
            <person name="Sun Q."/>
        </authorList>
    </citation>
    <scope>NUCLEOTIDE SEQUENCE [LARGE SCALE GENOMIC DNA]</scope>
    <source>
        <strain evidence="2 3">NSJ-26</strain>
    </source>
</reference>
<dbReference type="RefSeq" id="WP_249322573.1">
    <property type="nucleotide sequence ID" value="NZ_JACRTK010000001.1"/>
</dbReference>
<feature type="transmembrane region" description="Helical" evidence="1">
    <location>
        <begin position="130"/>
        <end position="151"/>
    </location>
</feature>
<comment type="caution">
    <text evidence="2">The sequence shown here is derived from an EMBL/GenBank/DDBJ whole genome shotgun (WGS) entry which is preliminary data.</text>
</comment>